<accession>A0ABS5AQU2</accession>
<protein>
    <submittedName>
        <fullName evidence="3">Hydroxypyruvate isomerase</fullName>
    </submittedName>
</protein>
<evidence type="ECO:0000313" key="4">
    <source>
        <dbReference type="Proteomes" id="UP001519363"/>
    </source>
</evidence>
<dbReference type="EMBL" id="JAGIOO010000001">
    <property type="protein sequence ID" value="MBP2478767.1"/>
    <property type="molecule type" value="Genomic_DNA"/>
</dbReference>
<evidence type="ECO:0000259" key="2">
    <source>
        <dbReference type="Pfam" id="PF01261"/>
    </source>
</evidence>
<keyword evidence="4" id="KW-1185">Reference proteome</keyword>
<comment type="caution">
    <text evidence="3">The sequence shown here is derived from an EMBL/GenBank/DDBJ whole genome shotgun (WGS) entry which is preliminary data.</text>
</comment>
<reference evidence="3 4" key="1">
    <citation type="submission" date="2021-03" db="EMBL/GenBank/DDBJ databases">
        <title>Sequencing the genomes of 1000 actinobacteria strains.</title>
        <authorList>
            <person name="Klenk H.-P."/>
        </authorList>
    </citation>
    <scope>NUCLEOTIDE SEQUENCE [LARGE SCALE GENOMIC DNA]</scope>
    <source>
        <strain evidence="3 4">DSM 44580</strain>
    </source>
</reference>
<dbReference type="PANTHER" id="PTHR43489">
    <property type="entry name" value="ISOMERASE"/>
    <property type="match status" value="1"/>
</dbReference>
<dbReference type="Pfam" id="PF01261">
    <property type="entry name" value="AP_endonuc_2"/>
    <property type="match status" value="1"/>
</dbReference>
<dbReference type="InterPro" id="IPR050417">
    <property type="entry name" value="Sugar_Epim/Isomerase"/>
</dbReference>
<proteinExistence type="predicted"/>
<keyword evidence="1 3" id="KW-0413">Isomerase</keyword>
<evidence type="ECO:0000313" key="3">
    <source>
        <dbReference type="EMBL" id="MBP2478767.1"/>
    </source>
</evidence>
<name>A0ABS5AQU2_9PSEU</name>
<organism evidence="3 4">
    <name type="scientific">Crossiella equi</name>
    <dbReference type="NCBI Taxonomy" id="130796"/>
    <lineage>
        <taxon>Bacteria</taxon>
        <taxon>Bacillati</taxon>
        <taxon>Actinomycetota</taxon>
        <taxon>Actinomycetes</taxon>
        <taxon>Pseudonocardiales</taxon>
        <taxon>Pseudonocardiaceae</taxon>
        <taxon>Crossiella</taxon>
    </lineage>
</organism>
<feature type="domain" description="Xylose isomerase-like TIM barrel" evidence="2">
    <location>
        <begin position="3"/>
        <end position="137"/>
    </location>
</feature>
<gene>
    <name evidence="3" type="ORF">JOF53_007639</name>
</gene>
<evidence type="ECO:0000256" key="1">
    <source>
        <dbReference type="ARBA" id="ARBA00023235"/>
    </source>
</evidence>
<sequence>MALANLTHAARAAQAIGATVVLEALNSHENPAYPILSLASACHVLDPVRASGVHNVAFLADLYHLGRMGEDLLAQVRRHGVEFGHVQIADTPGRGQPGTGEIDFGEVLTRLVRSGYAGHIGLEYRPVGPSAASFGWLPALRASVEAAA</sequence>
<dbReference type="RefSeq" id="WP_086782522.1">
    <property type="nucleotide sequence ID" value="NZ_JAGIOO010000001.1"/>
</dbReference>
<dbReference type="Gene3D" id="3.20.20.150">
    <property type="entry name" value="Divalent-metal-dependent TIM barrel enzymes"/>
    <property type="match status" value="1"/>
</dbReference>
<dbReference type="SUPFAM" id="SSF51658">
    <property type="entry name" value="Xylose isomerase-like"/>
    <property type="match status" value="1"/>
</dbReference>
<dbReference type="GO" id="GO:0016853">
    <property type="term" value="F:isomerase activity"/>
    <property type="evidence" value="ECO:0007669"/>
    <property type="project" value="UniProtKB-KW"/>
</dbReference>
<dbReference type="InterPro" id="IPR036237">
    <property type="entry name" value="Xyl_isomerase-like_sf"/>
</dbReference>
<dbReference type="InterPro" id="IPR013022">
    <property type="entry name" value="Xyl_isomerase-like_TIM-brl"/>
</dbReference>
<dbReference type="Proteomes" id="UP001519363">
    <property type="component" value="Unassembled WGS sequence"/>
</dbReference>
<dbReference type="PANTHER" id="PTHR43489:SF6">
    <property type="entry name" value="HYDROXYPYRUVATE ISOMERASE-RELATED"/>
    <property type="match status" value="1"/>
</dbReference>